<dbReference type="Proteomes" id="UP000032024">
    <property type="component" value="Chromosome"/>
</dbReference>
<proteinExistence type="predicted"/>
<reference evidence="2" key="1">
    <citation type="submission" date="2015-01" db="EMBL/GenBank/DDBJ databases">
        <title>Comparative genome analysis of Bacillus coagulans HM-08, Clostridium butyricum HM-68, Bacillus subtilis HM-66 and Bacillus paralicheniformis BL-09.</title>
        <authorList>
            <person name="Zhang H."/>
        </authorList>
    </citation>
    <scope>NUCLEOTIDE SEQUENCE [LARGE SCALE GENOMIC DNA]</scope>
    <source>
        <strain evidence="2">HM-08</strain>
    </source>
</reference>
<accession>A0AAN0T2G6</accession>
<dbReference type="AlphaFoldDB" id="A0AAN0T2G6"/>
<protein>
    <submittedName>
        <fullName evidence="1">Uncharacterized protein</fullName>
    </submittedName>
</protein>
<evidence type="ECO:0000313" key="1">
    <source>
        <dbReference type="EMBL" id="AJO21432.1"/>
    </source>
</evidence>
<name>A0AAN0T2G6_HEYCO</name>
<sequence>MFVKMASSFAADQKTGTIIPPLKKYVSSYTYFNIYPV</sequence>
<evidence type="ECO:0000313" key="2">
    <source>
        <dbReference type="Proteomes" id="UP000032024"/>
    </source>
</evidence>
<dbReference type="EMBL" id="CP010525">
    <property type="protein sequence ID" value="AJO21432.1"/>
    <property type="molecule type" value="Genomic_DNA"/>
</dbReference>
<gene>
    <name evidence="1" type="ORF">SB48_HM08orf00978</name>
</gene>
<organism evidence="1 2">
    <name type="scientific">Heyndrickxia coagulans</name>
    <name type="common">Weizmannia coagulans</name>
    <dbReference type="NCBI Taxonomy" id="1398"/>
    <lineage>
        <taxon>Bacteria</taxon>
        <taxon>Bacillati</taxon>
        <taxon>Bacillota</taxon>
        <taxon>Bacilli</taxon>
        <taxon>Bacillales</taxon>
        <taxon>Bacillaceae</taxon>
        <taxon>Heyndrickxia</taxon>
    </lineage>
</organism>
<keyword evidence="2" id="KW-1185">Reference proteome</keyword>